<feature type="transmembrane region" description="Helical" evidence="1">
    <location>
        <begin position="61"/>
        <end position="84"/>
    </location>
</feature>
<accession>A0A1G7U862</accession>
<keyword evidence="1" id="KW-0812">Transmembrane</keyword>
<feature type="transmembrane region" description="Helical" evidence="1">
    <location>
        <begin position="172"/>
        <end position="197"/>
    </location>
</feature>
<dbReference type="AlphaFoldDB" id="A0A1G7U862"/>
<gene>
    <name evidence="2" type="ORF">SAMN05216571_11377</name>
</gene>
<dbReference type="Proteomes" id="UP000198641">
    <property type="component" value="Unassembled WGS sequence"/>
</dbReference>
<feature type="transmembrane region" description="Helical" evidence="1">
    <location>
        <begin position="217"/>
        <end position="239"/>
    </location>
</feature>
<keyword evidence="3" id="KW-1185">Reference proteome</keyword>
<protein>
    <submittedName>
        <fullName evidence="2">Uncharacterized protein</fullName>
    </submittedName>
</protein>
<dbReference type="STRING" id="284577.SAMN05216571_11377"/>
<sequence>MRYLILMYVIMTLGFFWNLKWSLVVFTLTWVLCLVFKSYLPSVPYPRIDQRYLYPGPKPGLIFYSFFVSPALLAAALYQGMLLVDPAYLRSELPLADLGAFTRVLLFDRDNDFAYPDPVQGLETVYLLRGMLTTYFIVFVYFVAHWFCFYVEGFRNIKQEPHPPQSPLDFSFWKWVCLFVGLIIVCVTNSLFFILMIGMEPWGTRGSGIIVYLTNHWPLALLMQYFFWCAAWVSVWMMINALSMKCLRTSV</sequence>
<evidence type="ECO:0000313" key="2">
    <source>
        <dbReference type="EMBL" id="SDG43825.1"/>
    </source>
</evidence>
<feature type="transmembrane region" description="Helical" evidence="1">
    <location>
        <begin position="132"/>
        <end position="151"/>
    </location>
</feature>
<evidence type="ECO:0000313" key="3">
    <source>
        <dbReference type="Proteomes" id="UP000198641"/>
    </source>
</evidence>
<name>A0A1G7U862_9GAMM</name>
<feature type="transmembrane region" description="Helical" evidence="1">
    <location>
        <begin position="20"/>
        <end position="40"/>
    </location>
</feature>
<dbReference type="OrthoDB" id="9869372at2"/>
<keyword evidence="1" id="KW-1133">Transmembrane helix</keyword>
<evidence type="ECO:0000256" key="1">
    <source>
        <dbReference type="SAM" id="Phobius"/>
    </source>
</evidence>
<keyword evidence="1" id="KW-0472">Membrane</keyword>
<dbReference type="EMBL" id="FNCI01000013">
    <property type="protein sequence ID" value="SDG43825.1"/>
    <property type="molecule type" value="Genomic_DNA"/>
</dbReference>
<dbReference type="RefSeq" id="WP_092527778.1">
    <property type="nucleotide sequence ID" value="NZ_FNCI01000013.1"/>
</dbReference>
<reference evidence="2 3" key="1">
    <citation type="submission" date="2016-10" db="EMBL/GenBank/DDBJ databases">
        <authorList>
            <person name="de Groot N.N."/>
        </authorList>
    </citation>
    <scope>NUCLEOTIDE SEQUENCE [LARGE SCALE GENOMIC DNA]</scope>
    <source>
        <strain evidence="2 3">BH539</strain>
    </source>
</reference>
<proteinExistence type="predicted"/>
<organism evidence="2 3">
    <name type="scientific">Onishia taeanensis</name>
    <dbReference type="NCBI Taxonomy" id="284577"/>
    <lineage>
        <taxon>Bacteria</taxon>
        <taxon>Pseudomonadati</taxon>
        <taxon>Pseudomonadota</taxon>
        <taxon>Gammaproteobacteria</taxon>
        <taxon>Oceanospirillales</taxon>
        <taxon>Halomonadaceae</taxon>
        <taxon>Onishia</taxon>
    </lineage>
</organism>